<feature type="domain" description="RAI1-like" evidence="4">
    <location>
        <begin position="77"/>
        <end position="346"/>
    </location>
</feature>
<protein>
    <recommendedName>
        <fullName evidence="2">Decapping nuclease</fullName>
        <ecNumber evidence="2">3.6.1.-</ecNumber>
    </recommendedName>
</protein>
<dbReference type="InterPro" id="IPR013961">
    <property type="entry name" value="RAI1"/>
</dbReference>
<keyword evidence="2" id="KW-0540">Nuclease</keyword>
<keyword evidence="2" id="KW-0378">Hydrolase</keyword>
<keyword evidence="2" id="KW-0479">Metal-binding</keyword>
<comment type="function">
    <text evidence="2">Decapping enzyme for NAD-capped RNAs: specifically hydrolyzes the nicotinamide adenine dinucleotide (NAD) cap from a subset of RNAs by removing the entire NAD moiety from the 5'-end of an NAD-capped RNA.</text>
</comment>
<sequence length="346" mass="39897">MEARDGNNVSSSVTQGKGGEWLQNTGGLPHEAEMPRALAMHVANWEECCRSFQISKVYYGFKVEEPDYLSFQGIEVLGNFSVDGKRNFQADLSQLKYVKVPPHTGNVRYDLNYRLRDVIKKSEEVEKLDNLLKWILNDKRVWKSAGTKQVDECERLKNTRRDTVRNFRCRRGGVLLDGERKGDGIAGHFKMGLTTAVDFVSWRGLLSKILSTPYENFDGWIICASRWKGTIYLCAKETEEQRQKRAQQTEDQKKYMMWGRKFEQYLLADTVDGTPNVDRPVDENEELCVVFGSEASGFNMLYGAEIDGVDSNTQIRSYEDLRKAKFVELKTHRTIQNRSHESNFKR</sequence>
<evidence type="ECO:0000256" key="3">
    <source>
        <dbReference type="SAM" id="MobiDB-lite"/>
    </source>
</evidence>
<dbReference type="EC" id="3.6.1.-" evidence="2"/>
<evidence type="ECO:0000259" key="4">
    <source>
        <dbReference type="Pfam" id="PF08652"/>
    </source>
</evidence>
<comment type="caution">
    <text evidence="5">The sequence shown here is derived from an EMBL/GenBank/DDBJ whole genome shotgun (WGS) entry which is preliminary data.</text>
</comment>
<accession>A0ABQ9GJ87</accession>
<dbReference type="InterPro" id="IPR039039">
    <property type="entry name" value="RAI1-like_fam"/>
</dbReference>
<comment type="subcellular location">
    <subcellularLocation>
        <location evidence="2">Nucleus</location>
    </subcellularLocation>
</comment>
<gene>
    <name evidence="5" type="ORF">PR048_025672</name>
</gene>
<dbReference type="PANTHER" id="PTHR12395">
    <property type="entry name" value="DOM-3 RELATED"/>
    <property type="match status" value="1"/>
</dbReference>
<evidence type="ECO:0000313" key="5">
    <source>
        <dbReference type="EMBL" id="KAJ8872071.1"/>
    </source>
</evidence>
<dbReference type="Proteomes" id="UP001159363">
    <property type="component" value="Chromosome 10"/>
</dbReference>
<comment type="similarity">
    <text evidence="1 2">Belongs to the DXO/Dom3Z family.</text>
</comment>
<evidence type="ECO:0000313" key="6">
    <source>
        <dbReference type="Proteomes" id="UP001159363"/>
    </source>
</evidence>
<keyword evidence="2" id="KW-0547">Nucleotide-binding</keyword>
<keyword evidence="2" id="KW-0694">RNA-binding</keyword>
<feature type="region of interest" description="Disordered" evidence="3">
    <location>
        <begin position="1"/>
        <end position="26"/>
    </location>
</feature>
<evidence type="ECO:0000256" key="1">
    <source>
        <dbReference type="ARBA" id="ARBA00006562"/>
    </source>
</evidence>
<keyword evidence="2" id="KW-0539">Nucleus</keyword>
<name>A0ABQ9GJ87_9NEOP</name>
<dbReference type="EMBL" id="JARBHB010000011">
    <property type="protein sequence ID" value="KAJ8872071.1"/>
    <property type="molecule type" value="Genomic_DNA"/>
</dbReference>
<comment type="cofactor">
    <cofactor evidence="2">
        <name>a divalent metal cation</name>
        <dbReference type="ChEBI" id="CHEBI:60240"/>
    </cofactor>
</comment>
<proteinExistence type="inferred from homology"/>
<evidence type="ECO:0000256" key="2">
    <source>
        <dbReference type="RuleBase" id="RU367113"/>
    </source>
</evidence>
<organism evidence="5 6">
    <name type="scientific">Dryococelus australis</name>
    <dbReference type="NCBI Taxonomy" id="614101"/>
    <lineage>
        <taxon>Eukaryota</taxon>
        <taxon>Metazoa</taxon>
        <taxon>Ecdysozoa</taxon>
        <taxon>Arthropoda</taxon>
        <taxon>Hexapoda</taxon>
        <taxon>Insecta</taxon>
        <taxon>Pterygota</taxon>
        <taxon>Neoptera</taxon>
        <taxon>Polyneoptera</taxon>
        <taxon>Phasmatodea</taxon>
        <taxon>Verophasmatodea</taxon>
        <taxon>Anareolatae</taxon>
        <taxon>Phasmatidae</taxon>
        <taxon>Eurycanthinae</taxon>
        <taxon>Dryococelus</taxon>
    </lineage>
</organism>
<dbReference type="PANTHER" id="PTHR12395:SF9">
    <property type="entry name" value="DECAPPING AND EXORIBONUCLEASE PROTEIN"/>
    <property type="match status" value="1"/>
</dbReference>
<keyword evidence="6" id="KW-1185">Reference proteome</keyword>
<reference evidence="5 6" key="1">
    <citation type="submission" date="2023-02" db="EMBL/GenBank/DDBJ databases">
        <title>LHISI_Scaffold_Assembly.</title>
        <authorList>
            <person name="Stuart O.P."/>
            <person name="Cleave R."/>
            <person name="Magrath M.J.L."/>
            <person name="Mikheyev A.S."/>
        </authorList>
    </citation>
    <scope>NUCLEOTIDE SEQUENCE [LARGE SCALE GENOMIC DNA]</scope>
    <source>
        <strain evidence="5">Daus_M_001</strain>
        <tissue evidence="5">Leg muscle</tissue>
    </source>
</reference>
<dbReference type="Pfam" id="PF08652">
    <property type="entry name" value="RAI1"/>
    <property type="match status" value="1"/>
</dbReference>